<dbReference type="OrthoDB" id="9803916at2"/>
<dbReference type="Pfam" id="PF00753">
    <property type="entry name" value="Lactamase_B"/>
    <property type="match status" value="1"/>
</dbReference>
<feature type="transmembrane region" description="Helical" evidence="7">
    <location>
        <begin position="12"/>
        <end position="33"/>
    </location>
</feature>
<keyword evidence="2" id="KW-0479">Metal-binding</keyword>
<dbReference type="Pfam" id="PF07521">
    <property type="entry name" value="RMMBL"/>
    <property type="match status" value="1"/>
</dbReference>
<evidence type="ECO:0000313" key="10">
    <source>
        <dbReference type="Proteomes" id="UP000242847"/>
    </source>
</evidence>
<keyword evidence="4" id="KW-0862">Zinc</keyword>
<dbReference type="AlphaFoldDB" id="A0A1S8DJ13"/>
<dbReference type="GO" id="GO:0003723">
    <property type="term" value="F:RNA binding"/>
    <property type="evidence" value="ECO:0007669"/>
    <property type="project" value="UniProtKB-KW"/>
</dbReference>
<feature type="domain" description="Metallo-beta-lactamase" evidence="8">
    <location>
        <begin position="26"/>
        <end position="219"/>
    </location>
</feature>
<comment type="caution">
    <text evidence="9">The sequence shown here is derived from an EMBL/GenBank/DDBJ whole genome shotgun (WGS) entry which is preliminary data.</text>
</comment>
<evidence type="ECO:0000256" key="2">
    <source>
        <dbReference type="ARBA" id="ARBA00022723"/>
    </source>
</evidence>
<keyword evidence="5" id="KW-0269">Exonuclease</keyword>
<dbReference type="Proteomes" id="UP000242847">
    <property type="component" value="Unassembled WGS sequence"/>
</dbReference>
<dbReference type="STRING" id="254161.SAMN05216256_11138"/>
<evidence type="ECO:0000256" key="5">
    <source>
        <dbReference type="ARBA" id="ARBA00022839"/>
    </source>
</evidence>
<evidence type="ECO:0000256" key="3">
    <source>
        <dbReference type="ARBA" id="ARBA00022801"/>
    </source>
</evidence>
<evidence type="ECO:0000256" key="6">
    <source>
        <dbReference type="ARBA" id="ARBA00022884"/>
    </source>
</evidence>
<dbReference type="Gene3D" id="3.40.50.10710">
    <property type="entry name" value="Metallo-hydrolase/oxidoreductase"/>
    <property type="match status" value="1"/>
</dbReference>
<dbReference type="GO" id="GO:0046872">
    <property type="term" value="F:metal ion binding"/>
    <property type="evidence" value="ECO:0007669"/>
    <property type="project" value="UniProtKB-KW"/>
</dbReference>
<keyword evidence="3" id="KW-0378">Hydrolase</keyword>
<evidence type="ECO:0000256" key="4">
    <source>
        <dbReference type="ARBA" id="ARBA00022833"/>
    </source>
</evidence>
<sequence>MRARVDQLHRQPGPWFVALGGAGMFGANFYLYGSAGEWIAVDCGFALNPTPSGRNAVSVPSLAALERYDITLSAILITHGHEDHIGAIPHLWRALDCPIYASPFAAQLIRAKLDPGLTWPRLQEIRPLEPIGIGAFQAEWIPVTHSIPESHAIVLEVAGKRLYHSGDWKLDNQPVVGELTAQARLQQLGRAGIDVIIGDSTNASVPGASRSEAAVQNGLQDAIRPCRQRVIVTCFASNLARLHSLADIAFDCARYAALLGRSLTHMHSIGRAQGYLPGRPGYIGPWELGHLPREQQLWVCTGSQGEPGAALGRLAAGSHPHLSLEPGDTVIFSSRLIPGNEVALERIKQGLKEQGVELIDDDMQPEVHASGHPPQDDLRQLYSWLKARYLLPVHGELYHQQAHMALGRELGLRGLIPGNGDLIDLGAQPVKVAELPWGLVDLNPSDKPQASSRK</sequence>
<reference evidence="9 10" key="1">
    <citation type="submission" date="2017-01" db="EMBL/GenBank/DDBJ databases">
        <title>Draft genome sequence of Pseudomonas pachastrellae type strain CCUG 46540T from a deep sea.</title>
        <authorList>
            <person name="Gomila M."/>
            <person name="Mulet M."/>
            <person name="Lalucat J."/>
            <person name="Garcia-Valdes E."/>
        </authorList>
    </citation>
    <scope>NUCLEOTIDE SEQUENCE [LARGE SCALE GENOMIC DNA]</scope>
    <source>
        <strain evidence="9 10">CCUG 46540</strain>
    </source>
</reference>
<dbReference type="GO" id="GO:0004527">
    <property type="term" value="F:exonuclease activity"/>
    <property type="evidence" value="ECO:0007669"/>
    <property type="project" value="UniProtKB-KW"/>
</dbReference>
<dbReference type="Gene3D" id="3.60.15.10">
    <property type="entry name" value="Ribonuclease Z/Hydroxyacylglutathione hydrolase-like"/>
    <property type="match status" value="1"/>
</dbReference>
<evidence type="ECO:0000256" key="7">
    <source>
        <dbReference type="SAM" id="Phobius"/>
    </source>
</evidence>
<keyword evidence="1" id="KW-0540">Nuclease</keyword>
<dbReference type="CDD" id="cd07714">
    <property type="entry name" value="RNaseJ_MBL-fold"/>
    <property type="match status" value="1"/>
</dbReference>
<dbReference type="InterPro" id="IPR055132">
    <property type="entry name" value="RNase_J_b_CASP"/>
</dbReference>
<dbReference type="PANTHER" id="PTHR43694">
    <property type="entry name" value="RIBONUCLEASE J"/>
    <property type="match status" value="1"/>
</dbReference>
<dbReference type="InterPro" id="IPR036866">
    <property type="entry name" value="RibonucZ/Hydroxyglut_hydro"/>
</dbReference>
<evidence type="ECO:0000313" key="9">
    <source>
        <dbReference type="EMBL" id="ONM44859.1"/>
    </source>
</evidence>
<dbReference type="PANTHER" id="PTHR43694:SF1">
    <property type="entry name" value="RIBONUCLEASE J"/>
    <property type="match status" value="1"/>
</dbReference>
<dbReference type="Pfam" id="PF22505">
    <property type="entry name" value="RNase_J_b_CASP"/>
    <property type="match status" value="1"/>
</dbReference>
<proteinExistence type="predicted"/>
<keyword evidence="10" id="KW-1185">Reference proteome</keyword>
<evidence type="ECO:0000256" key="1">
    <source>
        <dbReference type="ARBA" id="ARBA00022722"/>
    </source>
</evidence>
<gene>
    <name evidence="9" type="ORF">BXT89_05915</name>
</gene>
<keyword evidence="7" id="KW-0472">Membrane</keyword>
<accession>A0A1S8DJ13</accession>
<dbReference type="InterPro" id="IPR001279">
    <property type="entry name" value="Metallo-B-lactamas"/>
</dbReference>
<keyword evidence="7" id="KW-0812">Transmembrane</keyword>
<protein>
    <recommendedName>
        <fullName evidence="8">Metallo-beta-lactamase domain-containing protein</fullName>
    </recommendedName>
</protein>
<keyword evidence="6" id="KW-0694">RNA-binding</keyword>
<organism evidence="9 10">
    <name type="scientific">Halopseudomonas pachastrellae</name>
    <dbReference type="NCBI Taxonomy" id="254161"/>
    <lineage>
        <taxon>Bacteria</taxon>
        <taxon>Pseudomonadati</taxon>
        <taxon>Pseudomonadota</taxon>
        <taxon>Gammaproteobacteria</taxon>
        <taxon>Pseudomonadales</taxon>
        <taxon>Pseudomonadaceae</taxon>
        <taxon>Halopseudomonas</taxon>
    </lineage>
</organism>
<name>A0A1S8DJ13_9GAMM</name>
<keyword evidence="7" id="KW-1133">Transmembrane helix</keyword>
<dbReference type="EMBL" id="MUBC01000009">
    <property type="protein sequence ID" value="ONM44859.1"/>
    <property type="molecule type" value="Genomic_DNA"/>
</dbReference>
<dbReference type="RefSeq" id="WP_083725684.1">
    <property type="nucleotide sequence ID" value="NZ_FOUD01000011.1"/>
</dbReference>
<dbReference type="SMART" id="SM00849">
    <property type="entry name" value="Lactamase_B"/>
    <property type="match status" value="1"/>
</dbReference>
<dbReference type="SUPFAM" id="SSF56281">
    <property type="entry name" value="Metallo-hydrolase/oxidoreductase"/>
    <property type="match status" value="1"/>
</dbReference>
<evidence type="ECO:0000259" key="8">
    <source>
        <dbReference type="SMART" id="SM00849"/>
    </source>
</evidence>
<dbReference type="InterPro" id="IPR042173">
    <property type="entry name" value="RNase_J_2"/>
</dbReference>
<dbReference type="InterPro" id="IPR011108">
    <property type="entry name" value="RMMBL"/>
</dbReference>